<organism evidence="2 3">
    <name type="scientific">Rubripirellula tenax</name>
    <dbReference type="NCBI Taxonomy" id="2528015"/>
    <lineage>
        <taxon>Bacteria</taxon>
        <taxon>Pseudomonadati</taxon>
        <taxon>Planctomycetota</taxon>
        <taxon>Planctomycetia</taxon>
        <taxon>Pirellulales</taxon>
        <taxon>Pirellulaceae</taxon>
        <taxon>Rubripirellula</taxon>
    </lineage>
</organism>
<proteinExistence type="predicted"/>
<protein>
    <submittedName>
        <fullName evidence="2">Uncharacterized protein</fullName>
    </submittedName>
</protein>
<comment type="caution">
    <text evidence="2">The sequence shown here is derived from an EMBL/GenBank/DDBJ whole genome shotgun (WGS) entry which is preliminary data.</text>
</comment>
<reference evidence="2 3" key="1">
    <citation type="submission" date="2019-02" db="EMBL/GenBank/DDBJ databases">
        <title>Deep-cultivation of Planctomycetes and their phenomic and genomic characterization uncovers novel biology.</title>
        <authorList>
            <person name="Wiegand S."/>
            <person name="Jogler M."/>
            <person name="Boedeker C."/>
            <person name="Pinto D."/>
            <person name="Vollmers J."/>
            <person name="Rivas-Marin E."/>
            <person name="Kohn T."/>
            <person name="Peeters S.H."/>
            <person name="Heuer A."/>
            <person name="Rast P."/>
            <person name="Oberbeckmann S."/>
            <person name="Bunk B."/>
            <person name="Jeske O."/>
            <person name="Meyerdierks A."/>
            <person name="Storesund J.E."/>
            <person name="Kallscheuer N."/>
            <person name="Luecker S."/>
            <person name="Lage O.M."/>
            <person name="Pohl T."/>
            <person name="Merkel B.J."/>
            <person name="Hornburger P."/>
            <person name="Mueller R.-W."/>
            <person name="Bruemmer F."/>
            <person name="Labrenz M."/>
            <person name="Spormann A.M."/>
            <person name="Op Den Camp H."/>
            <person name="Overmann J."/>
            <person name="Amann R."/>
            <person name="Jetten M.S.M."/>
            <person name="Mascher T."/>
            <person name="Medema M.H."/>
            <person name="Devos D.P."/>
            <person name="Kaster A.-K."/>
            <person name="Ovreas L."/>
            <person name="Rohde M."/>
            <person name="Galperin M.Y."/>
            <person name="Jogler C."/>
        </authorList>
    </citation>
    <scope>NUCLEOTIDE SEQUENCE [LARGE SCALE GENOMIC DNA]</scope>
    <source>
        <strain evidence="2 3">Poly51</strain>
    </source>
</reference>
<name>A0A5C6EY23_9BACT</name>
<evidence type="ECO:0000313" key="3">
    <source>
        <dbReference type="Proteomes" id="UP000318288"/>
    </source>
</evidence>
<gene>
    <name evidence="2" type="ORF">Poly51_32520</name>
</gene>
<sequence length="103" mass="11303">MRLPNCCPGWVKPDKVGTRGFYSPPSHHGFDEYFARTSAVPTWNPTVTPDGRDSWGAGPGEPWKGGFPSIHNGVEAKEDFDGDDSRVIMDRVIPFVEANASKP</sequence>
<evidence type="ECO:0000313" key="2">
    <source>
        <dbReference type="EMBL" id="TWU54533.1"/>
    </source>
</evidence>
<dbReference type="EMBL" id="SJPW01000004">
    <property type="protein sequence ID" value="TWU54533.1"/>
    <property type="molecule type" value="Genomic_DNA"/>
</dbReference>
<dbReference type="RefSeq" id="WP_246114539.1">
    <property type="nucleotide sequence ID" value="NZ_SJPW01000004.1"/>
</dbReference>
<dbReference type="AlphaFoldDB" id="A0A5C6EY23"/>
<accession>A0A5C6EY23</accession>
<feature type="region of interest" description="Disordered" evidence="1">
    <location>
        <begin position="44"/>
        <end position="66"/>
    </location>
</feature>
<dbReference type="Proteomes" id="UP000318288">
    <property type="component" value="Unassembled WGS sequence"/>
</dbReference>
<keyword evidence="3" id="KW-1185">Reference proteome</keyword>
<evidence type="ECO:0000256" key="1">
    <source>
        <dbReference type="SAM" id="MobiDB-lite"/>
    </source>
</evidence>